<reference evidence="2" key="1">
    <citation type="submission" date="2019-08" db="EMBL/GenBank/DDBJ databases">
        <authorList>
            <person name="Kucharzyk K."/>
            <person name="Murdoch R.W."/>
            <person name="Higgins S."/>
            <person name="Loffler F."/>
        </authorList>
    </citation>
    <scope>NUCLEOTIDE SEQUENCE</scope>
</reference>
<comment type="caution">
    <text evidence="2">The sequence shown here is derived from an EMBL/GenBank/DDBJ whole genome shotgun (WGS) entry which is preliminary data.</text>
</comment>
<organism evidence="2">
    <name type="scientific">bioreactor metagenome</name>
    <dbReference type="NCBI Taxonomy" id="1076179"/>
    <lineage>
        <taxon>unclassified sequences</taxon>
        <taxon>metagenomes</taxon>
        <taxon>ecological metagenomes</taxon>
    </lineage>
</organism>
<dbReference type="InterPro" id="IPR009016">
    <property type="entry name" value="Fe_hydrogenase"/>
</dbReference>
<evidence type="ECO:0000259" key="1">
    <source>
        <dbReference type="Pfam" id="PF02906"/>
    </source>
</evidence>
<dbReference type="SUPFAM" id="SSF53920">
    <property type="entry name" value="Fe-only hydrogenase"/>
    <property type="match status" value="1"/>
</dbReference>
<name>A0A645HNC9_9ZZZZ</name>
<dbReference type="InterPro" id="IPR004108">
    <property type="entry name" value="Fe_hydrogenase_lsu_C"/>
</dbReference>
<dbReference type="Gene3D" id="3.40.950.10">
    <property type="entry name" value="Fe-only Hydrogenase (Larger Subunit), Chain L, domain 3"/>
    <property type="match status" value="1"/>
</dbReference>
<gene>
    <name evidence="2" type="ORF">SDC9_188076</name>
</gene>
<feature type="domain" description="Iron hydrogenase large subunit C-terminal" evidence="1">
    <location>
        <begin position="1"/>
        <end position="99"/>
    </location>
</feature>
<protein>
    <recommendedName>
        <fullName evidence="1">Iron hydrogenase large subunit C-terminal domain-containing protein</fullName>
    </recommendedName>
</protein>
<proteinExistence type="predicted"/>
<sequence length="142" mass="14854">MTFEELHALLEACDIDLTTLPEEVLDNASYYGRIFARSGGLAEAVARALHEQQIDFALAPVVCNGIEDCRTALLCASKGVAGGNFIEGMACQNGCIGGAGCLTHGPKDKNEVDEYGRLALEKDISGAAVIAKGLGTLTKPVL</sequence>
<dbReference type="AlphaFoldDB" id="A0A645HNC9"/>
<dbReference type="Pfam" id="PF02906">
    <property type="entry name" value="Fe_hyd_lg_C"/>
    <property type="match status" value="1"/>
</dbReference>
<evidence type="ECO:0000313" key="2">
    <source>
        <dbReference type="EMBL" id="MPN40538.1"/>
    </source>
</evidence>
<dbReference type="EMBL" id="VSSQ01097017">
    <property type="protein sequence ID" value="MPN40538.1"/>
    <property type="molecule type" value="Genomic_DNA"/>
</dbReference>
<accession>A0A645HNC9</accession>